<comment type="caution">
    <text evidence="1">The sequence shown here is derived from an EMBL/GenBank/DDBJ whole genome shotgun (WGS) entry which is preliminary data.</text>
</comment>
<reference evidence="1 2" key="2">
    <citation type="journal article" date="2022" name="Mol. Ecol. Resour.">
        <title>The genomes of chicory, endive, great burdock and yacon provide insights into Asteraceae paleo-polyploidization history and plant inulin production.</title>
        <authorList>
            <person name="Fan W."/>
            <person name="Wang S."/>
            <person name="Wang H."/>
            <person name="Wang A."/>
            <person name="Jiang F."/>
            <person name="Liu H."/>
            <person name="Zhao H."/>
            <person name="Xu D."/>
            <person name="Zhang Y."/>
        </authorList>
    </citation>
    <scope>NUCLEOTIDE SEQUENCE [LARGE SCALE GENOMIC DNA]</scope>
    <source>
        <strain evidence="2">cv. Yunnan</strain>
        <tissue evidence="1">Leaves</tissue>
    </source>
</reference>
<reference evidence="2" key="1">
    <citation type="journal article" date="2022" name="Mol. Ecol. Resour.">
        <title>The genomes of chicory, endive, great burdock and yacon provide insights into Asteraceae palaeo-polyploidization history and plant inulin production.</title>
        <authorList>
            <person name="Fan W."/>
            <person name="Wang S."/>
            <person name="Wang H."/>
            <person name="Wang A."/>
            <person name="Jiang F."/>
            <person name="Liu H."/>
            <person name="Zhao H."/>
            <person name="Xu D."/>
            <person name="Zhang Y."/>
        </authorList>
    </citation>
    <scope>NUCLEOTIDE SEQUENCE [LARGE SCALE GENOMIC DNA]</scope>
    <source>
        <strain evidence="2">cv. Yunnan</strain>
    </source>
</reference>
<evidence type="ECO:0000313" key="1">
    <source>
        <dbReference type="EMBL" id="KAI3796031.1"/>
    </source>
</evidence>
<dbReference type="EMBL" id="CM042029">
    <property type="protein sequence ID" value="KAI3796031.1"/>
    <property type="molecule type" value="Genomic_DNA"/>
</dbReference>
<gene>
    <name evidence="1" type="ORF">L1987_38692</name>
</gene>
<dbReference type="Proteomes" id="UP001056120">
    <property type="component" value="Linkage Group LG12"/>
</dbReference>
<protein>
    <submittedName>
        <fullName evidence="1">Uncharacterized protein</fullName>
    </submittedName>
</protein>
<proteinExistence type="predicted"/>
<organism evidence="1 2">
    <name type="scientific">Smallanthus sonchifolius</name>
    <dbReference type="NCBI Taxonomy" id="185202"/>
    <lineage>
        <taxon>Eukaryota</taxon>
        <taxon>Viridiplantae</taxon>
        <taxon>Streptophyta</taxon>
        <taxon>Embryophyta</taxon>
        <taxon>Tracheophyta</taxon>
        <taxon>Spermatophyta</taxon>
        <taxon>Magnoliopsida</taxon>
        <taxon>eudicotyledons</taxon>
        <taxon>Gunneridae</taxon>
        <taxon>Pentapetalae</taxon>
        <taxon>asterids</taxon>
        <taxon>campanulids</taxon>
        <taxon>Asterales</taxon>
        <taxon>Asteraceae</taxon>
        <taxon>Asteroideae</taxon>
        <taxon>Heliantheae alliance</taxon>
        <taxon>Millerieae</taxon>
        <taxon>Smallanthus</taxon>
    </lineage>
</organism>
<accession>A0ACB9HL91</accession>
<keyword evidence="2" id="KW-1185">Reference proteome</keyword>
<name>A0ACB9HL91_9ASTR</name>
<sequence>MLMQIICIFLMPAWRTTSDSVNDDKEVLNFDEYVKIFPYTVSKKNDPNLRYEASRARLVVIINNITLADAFLIKYMMNCKCYHFPSVLPTREINFLRYCTRNSNDGSWTIVDFPSGYIIKHAQWLFKGEKSISFLIYILLPGLSMLRLRRIWFRDLHLL</sequence>
<evidence type="ECO:0000313" key="2">
    <source>
        <dbReference type="Proteomes" id="UP001056120"/>
    </source>
</evidence>